<gene>
    <name evidence="2" type="ORF">JR347_07830</name>
</gene>
<evidence type="ECO:0000313" key="2">
    <source>
        <dbReference type="EMBL" id="QSE98983.1"/>
    </source>
</evidence>
<evidence type="ECO:0000256" key="1">
    <source>
        <dbReference type="SAM" id="SignalP"/>
    </source>
</evidence>
<proteinExistence type="predicted"/>
<accession>A0A974WI48</accession>
<evidence type="ECO:0000313" key="3">
    <source>
        <dbReference type="Proteomes" id="UP000662783"/>
    </source>
</evidence>
<keyword evidence="1" id="KW-0732">Signal</keyword>
<keyword evidence="3" id="KW-1185">Reference proteome</keyword>
<sequence length="110" mass="12566">MKFIRTNKRVIAGALALIFTAPVFGGTMEIKPKEEELKDKMSKMESDPFFKKSLENQESTTYKIYNQQDELVYESTQNATGNPDVKLVKLLNGSDFLASDETISYFRLNE</sequence>
<organism evidence="2 3">
    <name type="scientific">Fulvivirga lutea</name>
    <dbReference type="NCBI Taxonomy" id="2810512"/>
    <lineage>
        <taxon>Bacteria</taxon>
        <taxon>Pseudomonadati</taxon>
        <taxon>Bacteroidota</taxon>
        <taxon>Cytophagia</taxon>
        <taxon>Cytophagales</taxon>
        <taxon>Fulvivirgaceae</taxon>
        <taxon>Fulvivirga</taxon>
    </lineage>
</organism>
<dbReference type="KEGG" id="fuv:JR347_07830"/>
<protein>
    <submittedName>
        <fullName evidence="2">Uncharacterized protein</fullName>
    </submittedName>
</protein>
<dbReference type="Proteomes" id="UP000662783">
    <property type="component" value="Chromosome"/>
</dbReference>
<dbReference type="RefSeq" id="WP_205723497.1">
    <property type="nucleotide sequence ID" value="NZ_CP070608.1"/>
</dbReference>
<name>A0A974WI48_9BACT</name>
<feature type="signal peptide" evidence="1">
    <location>
        <begin position="1"/>
        <end position="25"/>
    </location>
</feature>
<reference evidence="2" key="1">
    <citation type="submission" date="2021-02" db="EMBL/GenBank/DDBJ databases">
        <title>Fulvivirga sp. S481 isolated from sea water.</title>
        <authorList>
            <person name="Bae S.S."/>
            <person name="Baek K."/>
        </authorList>
    </citation>
    <scope>NUCLEOTIDE SEQUENCE</scope>
    <source>
        <strain evidence="2">S481</strain>
    </source>
</reference>
<dbReference type="AlphaFoldDB" id="A0A974WI48"/>
<feature type="chain" id="PRO_5036895557" evidence="1">
    <location>
        <begin position="26"/>
        <end position="110"/>
    </location>
</feature>
<dbReference type="EMBL" id="CP070608">
    <property type="protein sequence ID" value="QSE98983.1"/>
    <property type="molecule type" value="Genomic_DNA"/>
</dbReference>